<proteinExistence type="predicted"/>
<name>A0A9P0BK86_BRAAE</name>
<dbReference type="Proteomes" id="UP001154078">
    <property type="component" value="Chromosome 9"/>
</dbReference>
<dbReference type="PROSITE" id="PS50157">
    <property type="entry name" value="ZINC_FINGER_C2H2_2"/>
    <property type="match status" value="1"/>
</dbReference>
<evidence type="ECO:0000256" key="4">
    <source>
        <dbReference type="PROSITE-ProRule" id="PRU00042"/>
    </source>
</evidence>
<dbReference type="SUPFAM" id="SSF57667">
    <property type="entry name" value="beta-beta-alpha zinc fingers"/>
    <property type="match status" value="1"/>
</dbReference>
<accession>A0A9P0BK86</accession>
<dbReference type="PROSITE" id="PS00028">
    <property type="entry name" value="ZINC_FINGER_C2H2_1"/>
    <property type="match status" value="1"/>
</dbReference>
<evidence type="ECO:0000256" key="2">
    <source>
        <dbReference type="ARBA" id="ARBA00022771"/>
    </source>
</evidence>
<dbReference type="InterPro" id="IPR013087">
    <property type="entry name" value="Znf_C2H2_type"/>
</dbReference>
<keyword evidence="7" id="KW-1185">Reference proteome</keyword>
<dbReference type="AlphaFoldDB" id="A0A9P0BK86"/>
<keyword evidence="2 4" id="KW-0863">Zinc-finger</keyword>
<organism evidence="6 7">
    <name type="scientific">Brassicogethes aeneus</name>
    <name type="common">Rape pollen beetle</name>
    <name type="synonym">Meligethes aeneus</name>
    <dbReference type="NCBI Taxonomy" id="1431903"/>
    <lineage>
        <taxon>Eukaryota</taxon>
        <taxon>Metazoa</taxon>
        <taxon>Ecdysozoa</taxon>
        <taxon>Arthropoda</taxon>
        <taxon>Hexapoda</taxon>
        <taxon>Insecta</taxon>
        <taxon>Pterygota</taxon>
        <taxon>Neoptera</taxon>
        <taxon>Endopterygota</taxon>
        <taxon>Coleoptera</taxon>
        <taxon>Polyphaga</taxon>
        <taxon>Cucujiformia</taxon>
        <taxon>Nitidulidae</taxon>
        <taxon>Meligethinae</taxon>
        <taxon>Brassicogethes</taxon>
    </lineage>
</organism>
<dbReference type="InterPro" id="IPR036236">
    <property type="entry name" value="Znf_C2H2_sf"/>
</dbReference>
<feature type="domain" description="C2H2-type" evidence="5">
    <location>
        <begin position="134"/>
        <end position="163"/>
    </location>
</feature>
<dbReference type="InterPro" id="IPR022755">
    <property type="entry name" value="Znf_C2H2_jaz"/>
</dbReference>
<keyword evidence="1" id="KW-0479">Metal-binding</keyword>
<evidence type="ECO:0000256" key="3">
    <source>
        <dbReference type="ARBA" id="ARBA00022833"/>
    </source>
</evidence>
<evidence type="ECO:0000313" key="6">
    <source>
        <dbReference type="EMBL" id="CAH0564830.1"/>
    </source>
</evidence>
<dbReference type="GO" id="GO:0008270">
    <property type="term" value="F:zinc ion binding"/>
    <property type="evidence" value="ECO:0007669"/>
    <property type="project" value="UniProtKB-KW"/>
</dbReference>
<dbReference type="Pfam" id="PF12171">
    <property type="entry name" value="zf-C2H2_jaz"/>
    <property type="match status" value="1"/>
</dbReference>
<sequence length="185" mass="21794">MELHSETFCDLSQLYTIKESTFESTCESTKHEGISFIEELEEFIQIPSSLLNKETRKNVEPKPEIDDDDKALSNILDFVVEMEELAEKRRLLRQPEQFQVQHNAPGNILNRQYYRPPMQVQEMKRLGSGKEKTHQCVSCDLWFTSEGFLQRHLKSTVHKNRSYCRRSKMISQGNTYVMSYQFAPY</sequence>
<dbReference type="EMBL" id="OV121140">
    <property type="protein sequence ID" value="CAH0564830.1"/>
    <property type="molecule type" value="Genomic_DNA"/>
</dbReference>
<evidence type="ECO:0000313" key="7">
    <source>
        <dbReference type="Proteomes" id="UP001154078"/>
    </source>
</evidence>
<reference evidence="6" key="1">
    <citation type="submission" date="2021-12" db="EMBL/GenBank/DDBJ databases">
        <authorList>
            <person name="King R."/>
        </authorList>
    </citation>
    <scope>NUCLEOTIDE SEQUENCE</scope>
</reference>
<gene>
    <name evidence="6" type="ORF">MELIAE_LOCUS13283</name>
</gene>
<evidence type="ECO:0000259" key="5">
    <source>
        <dbReference type="PROSITE" id="PS50157"/>
    </source>
</evidence>
<dbReference type="Gene3D" id="3.30.160.60">
    <property type="entry name" value="Classic Zinc Finger"/>
    <property type="match status" value="1"/>
</dbReference>
<keyword evidence="3" id="KW-0862">Zinc</keyword>
<protein>
    <recommendedName>
        <fullName evidence="5">C2H2-type domain-containing protein</fullName>
    </recommendedName>
</protein>
<evidence type="ECO:0000256" key="1">
    <source>
        <dbReference type="ARBA" id="ARBA00022723"/>
    </source>
</evidence>